<feature type="binding site" evidence="6">
    <location>
        <position position="213"/>
    </location>
    <ligand>
        <name>Ca(2+)</name>
        <dbReference type="ChEBI" id="CHEBI:29108"/>
        <label>1</label>
        <note>catalytic</note>
    </ligand>
</feature>
<feature type="active site" description="Proton acceptor" evidence="5">
    <location>
        <position position="150"/>
    </location>
</feature>
<organism evidence="7 8">
    <name type="scientific">Eutypa lata (strain UCR-EL1)</name>
    <name type="common">Grapevine dieback disease fungus</name>
    <name type="synonym">Eutypa armeniacae</name>
    <dbReference type="NCBI Taxonomy" id="1287681"/>
    <lineage>
        <taxon>Eukaryota</taxon>
        <taxon>Fungi</taxon>
        <taxon>Dikarya</taxon>
        <taxon>Ascomycota</taxon>
        <taxon>Pezizomycotina</taxon>
        <taxon>Sordariomycetes</taxon>
        <taxon>Xylariomycetidae</taxon>
        <taxon>Xylariales</taxon>
        <taxon>Diatrypaceae</taxon>
        <taxon>Eutypa</taxon>
    </lineage>
</organism>
<keyword evidence="8" id="KW-1185">Reference proteome</keyword>
<feature type="binding site" evidence="6">
    <location>
        <position position="152"/>
    </location>
    <ligand>
        <name>Ca(2+)</name>
        <dbReference type="ChEBI" id="CHEBI:29108"/>
        <label>1</label>
        <note>catalytic</note>
    </ligand>
</feature>
<dbReference type="AlphaFoldDB" id="M7TQT4"/>
<keyword evidence="4" id="KW-0325">Glycoprotein</keyword>
<evidence type="ECO:0000313" key="7">
    <source>
        <dbReference type="EMBL" id="EMR69050.1"/>
    </source>
</evidence>
<reference evidence="8" key="1">
    <citation type="journal article" date="2013" name="Genome Announc.">
        <title>Draft genome sequence of the grapevine dieback fungus Eutypa lata UCR-EL1.</title>
        <authorList>
            <person name="Blanco-Ulate B."/>
            <person name="Rolshausen P.E."/>
            <person name="Cantu D."/>
        </authorList>
    </citation>
    <scope>NUCLEOTIDE SEQUENCE [LARGE SCALE GENOMIC DNA]</scope>
    <source>
        <strain evidence="8">UCR-EL1</strain>
    </source>
</reference>
<dbReference type="Gene3D" id="2.120.10.30">
    <property type="entry name" value="TolB, C-terminal domain"/>
    <property type="match status" value="1"/>
</dbReference>
<dbReference type="EMBL" id="KB706138">
    <property type="protein sequence ID" value="EMR69050.1"/>
    <property type="molecule type" value="Genomic_DNA"/>
</dbReference>
<sequence length="474" mass="50207">MVFRKAVAGLSVALLGAYLYDQVPVLATMYNNVPSRLTPVDNLGTSSIRQIKFADRPSFRSCEDALLVESLGVAIVACDPGRDRWNTVMGVNVPEDKSEGEGRGPVPGASLYIYDYKTFPNGGDDDDDKVLRTVGIIGFPVSSPGERDLHTLGMAFDEPSSTLLVTNHAMEGGSRIEVFELDGLDSSSSSPPLLLPKATHIRTIKHPLLHAPNSIAIVEGTGGAEFFVTNDHAIPSVRSKLLSVIETYVAAPTGTVVYVRVGDGDGDGEVKAHVVARLPFANGIVIFNATTIAVSSSSKAAVYLYEVQPAFGAEGTSASADTVPYTLTYASRIRTTFAPDNLSVAHSSSSSSSSSSGKTEAEKLLIAGHAHAPTLSRYVATRHVCHNEDPAVREKADPEMQAYCERTETGIVSNGGSGGEAAPSWVSEWSEEHGLKTLYVGMEYPSSATAAWDAGRGVGIIAGLSARGLFVWKE</sequence>
<protein>
    <submittedName>
        <fullName evidence="7">Putative serum paraoxonase arylesterase 2 protein</fullName>
    </submittedName>
</protein>
<keyword evidence="3" id="KW-1015">Disulfide bond</keyword>
<dbReference type="InterPro" id="IPR011042">
    <property type="entry name" value="6-blade_b-propeller_TolB-like"/>
</dbReference>
<name>M7TQT4_EUTLA</name>
<evidence type="ECO:0000256" key="6">
    <source>
        <dbReference type="PIRSR" id="PIRSR602640-2"/>
    </source>
</evidence>
<dbReference type="OrthoDB" id="5307922at2759"/>
<evidence type="ECO:0000256" key="5">
    <source>
        <dbReference type="PIRSR" id="PIRSR602640-1"/>
    </source>
</evidence>
<accession>M7TQT4</accession>
<dbReference type="InterPro" id="IPR011041">
    <property type="entry name" value="Quinoprot_gluc/sorb_DH_b-prop"/>
</dbReference>
<dbReference type="HOGENOM" id="CLU_035172_0_0_1"/>
<dbReference type="GO" id="GO:0046872">
    <property type="term" value="F:metal ion binding"/>
    <property type="evidence" value="ECO:0007669"/>
    <property type="project" value="UniProtKB-KW"/>
</dbReference>
<evidence type="ECO:0000256" key="1">
    <source>
        <dbReference type="ARBA" id="ARBA00008595"/>
    </source>
</evidence>
<dbReference type="SUPFAM" id="SSF50952">
    <property type="entry name" value="Soluble quinoprotein glucose dehydrogenase"/>
    <property type="match status" value="1"/>
</dbReference>
<evidence type="ECO:0000256" key="2">
    <source>
        <dbReference type="ARBA" id="ARBA00022801"/>
    </source>
</evidence>
<dbReference type="PANTHER" id="PTHR11799">
    <property type="entry name" value="PARAOXONASE"/>
    <property type="match status" value="1"/>
</dbReference>
<evidence type="ECO:0000256" key="4">
    <source>
        <dbReference type="ARBA" id="ARBA00023180"/>
    </source>
</evidence>
<keyword evidence="6" id="KW-0106">Calcium</keyword>
<dbReference type="KEGG" id="ela:UCREL1_3926"/>
<comment type="cofactor">
    <cofactor evidence="6">
        <name>Ca(2+)</name>
        <dbReference type="ChEBI" id="CHEBI:29108"/>
    </cofactor>
    <text evidence="6">Binds 2 calcium ions per subunit.</text>
</comment>
<dbReference type="eggNOG" id="ENOG502S58R">
    <property type="taxonomic scope" value="Eukaryota"/>
</dbReference>
<dbReference type="Pfam" id="PF01731">
    <property type="entry name" value="Arylesterase"/>
    <property type="match status" value="1"/>
</dbReference>
<dbReference type="InterPro" id="IPR051288">
    <property type="entry name" value="Serum_paraoxonase/arylesterase"/>
</dbReference>
<dbReference type="PANTHER" id="PTHR11799:SF30">
    <property type="entry name" value="SERUM PARAOXONASE_ARYLESTERASE 2"/>
    <property type="match status" value="1"/>
</dbReference>
<dbReference type="Proteomes" id="UP000012174">
    <property type="component" value="Unassembled WGS sequence"/>
</dbReference>
<dbReference type="InterPro" id="IPR002640">
    <property type="entry name" value="Arylesterase"/>
</dbReference>
<dbReference type="OMA" id="NDHYITK"/>
<comment type="similarity">
    <text evidence="1">Belongs to the paraoxonase family.</text>
</comment>
<evidence type="ECO:0000313" key="8">
    <source>
        <dbReference type="Proteomes" id="UP000012174"/>
    </source>
</evidence>
<feature type="binding site" evidence="6">
    <location>
        <position position="282"/>
    </location>
    <ligand>
        <name>Ca(2+)</name>
        <dbReference type="ChEBI" id="CHEBI:29108"/>
        <label>1</label>
        <note>catalytic</note>
    </ligand>
</feature>
<proteinExistence type="inferred from homology"/>
<gene>
    <name evidence="7" type="ORF">UCREL1_3926</name>
</gene>
<keyword evidence="6" id="KW-0479">Metal-binding</keyword>
<keyword evidence="2" id="KW-0378">Hydrolase</keyword>
<evidence type="ECO:0000256" key="3">
    <source>
        <dbReference type="ARBA" id="ARBA00023157"/>
    </source>
</evidence>
<dbReference type="GO" id="GO:0004064">
    <property type="term" value="F:arylesterase activity"/>
    <property type="evidence" value="ECO:0007669"/>
    <property type="project" value="InterPro"/>
</dbReference>